<name>A0A381RYX3_9ZZZZ</name>
<keyword evidence="2" id="KW-0813">Transport</keyword>
<gene>
    <name evidence="5" type="ORF">METZ01_LOCUS49175</name>
</gene>
<dbReference type="GO" id="GO:0015846">
    <property type="term" value="P:polyamine transport"/>
    <property type="evidence" value="ECO:0007669"/>
    <property type="project" value="InterPro"/>
</dbReference>
<evidence type="ECO:0000256" key="4">
    <source>
        <dbReference type="ARBA" id="ARBA00022764"/>
    </source>
</evidence>
<organism evidence="5">
    <name type="scientific">marine metagenome</name>
    <dbReference type="NCBI Taxonomy" id="408172"/>
    <lineage>
        <taxon>unclassified sequences</taxon>
        <taxon>metagenomes</taxon>
        <taxon>ecological metagenomes</taxon>
    </lineage>
</organism>
<evidence type="ECO:0000256" key="2">
    <source>
        <dbReference type="ARBA" id="ARBA00022448"/>
    </source>
</evidence>
<comment type="subcellular location">
    <subcellularLocation>
        <location evidence="1">Periplasm</location>
    </subcellularLocation>
</comment>
<dbReference type="GO" id="GO:0042597">
    <property type="term" value="C:periplasmic space"/>
    <property type="evidence" value="ECO:0007669"/>
    <property type="project" value="UniProtKB-SubCell"/>
</dbReference>
<dbReference type="Gene3D" id="3.40.190.10">
    <property type="entry name" value="Periplasmic binding protein-like II"/>
    <property type="match status" value="2"/>
</dbReference>
<proteinExistence type="predicted"/>
<protein>
    <recommendedName>
        <fullName evidence="6">Putrescine-binding periplasmic protein</fullName>
    </recommendedName>
</protein>
<evidence type="ECO:0000313" key="5">
    <source>
        <dbReference type="EMBL" id="SUZ96321.1"/>
    </source>
</evidence>
<dbReference type="PANTHER" id="PTHR30222">
    <property type="entry name" value="SPERMIDINE/PUTRESCINE-BINDING PERIPLASMIC PROTEIN"/>
    <property type="match status" value="1"/>
</dbReference>
<dbReference type="PRINTS" id="PR00909">
    <property type="entry name" value="SPERMDNBNDNG"/>
</dbReference>
<dbReference type="PANTHER" id="PTHR30222:SF12">
    <property type="entry name" value="NORSPERMIDINE SENSOR"/>
    <property type="match status" value="1"/>
</dbReference>
<dbReference type="InterPro" id="IPR006059">
    <property type="entry name" value="SBP"/>
</dbReference>
<dbReference type="AlphaFoldDB" id="A0A381RYX3"/>
<keyword evidence="3" id="KW-0732">Signal</keyword>
<accession>A0A381RYX3</accession>
<dbReference type="PIRSF" id="PIRSF019574">
    <property type="entry name" value="Periplasmic_polyamine_BP"/>
    <property type="match status" value="1"/>
</dbReference>
<evidence type="ECO:0000256" key="3">
    <source>
        <dbReference type="ARBA" id="ARBA00022729"/>
    </source>
</evidence>
<sequence length="352" mass="39983">MLITFSSFSHAQEVRVYNWSDYIDDSIIEDFEKETGIDVIYDVFDSNEVLEGKLLAGNTGYDIVAPSIEYLGRQIVAGIFLKLDRDQLPNYQNLDTEMLALLSNMDPGNKYGIPYMWGTTGIGYNKQKAIEIMGENYPMNSFDIVFKPEIISKFEDCGVAFLDAPSETFKAALYYVGLDPNTKNPDDYRGESFNVLKSVRPYITYFHSSKYINDLANGDLCLVFGWSGDILQASDRARESGNGIEIEYMIPIEGAQMWFDMMAIPKDAPNPENAHHFLNYILQPEVMATISNKIKFANANIKSKPLINKEITNNPSIYPPDEILNKLFVAEIATPKVDRTMTRQWINIKTDR</sequence>
<dbReference type="EMBL" id="UINC01002404">
    <property type="protein sequence ID" value="SUZ96321.1"/>
    <property type="molecule type" value="Genomic_DNA"/>
</dbReference>
<evidence type="ECO:0008006" key="6">
    <source>
        <dbReference type="Google" id="ProtNLM"/>
    </source>
</evidence>
<dbReference type="Pfam" id="PF13416">
    <property type="entry name" value="SBP_bac_8"/>
    <property type="match status" value="1"/>
</dbReference>
<keyword evidence="4" id="KW-0574">Periplasm</keyword>
<reference evidence="5" key="1">
    <citation type="submission" date="2018-05" db="EMBL/GenBank/DDBJ databases">
        <authorList>
            <person name="Lanie J.A."/>
            <person name="Ng W.-L."/>
            <person name="Kazmierczak K.M."/>
            <person name="Andrzejewski T.M."/>
            <person name="Davidsen T.M."/>
            <person name="Wayne K.J."/>
            <person name="Tettelin H."/>
            <person name="Glass J.I."/>
            <person name="Rusch D."/>
            <person name="Podicherti R."/>
            <person name="Tsui H.-C.T."/>
            <person name="Winkler M.E."/>
        </authorList>
    </citation>
    <scope>NUCLEOTIDE SEQUENCE</scope>
</reference>
<dbReference type="GO" id="GO:0019808">
    <property type="term" value="F:polyamine binding"/>
    <property type="evidence" value="ECO:0007669"/>
    <property type="project" value="InterPro"/>
</dbReference>
<dbReference type="InterPro" id="IPR001188">
    <property type="entry name" value="Sperm_putr-bd"/>
</dbReference>
<dbReference type="CDD" id="cd13659">
    <property type="entry name" value="PBP2_PotF"/>
    <property type="match status" value="1"/>
</dbReference>
<dbReference type="SUPFAM" id="SSF53850">
    <property type="entry name" value="Periplasmic binding protein-like II"/>
    <property type="match status" value="1"/>
</dbReference>
<evidence type="ECO:0000256" key="1">
    <source>
        <dbReference type="ARBA" id="ARBA00004418"/>
    </source>
</evidence>